<proteinExistence type="predicted"/>
<dbReference type="AlphaFoldDB" id="A0A826IY27"/>
<protein>
    <submittedName>
        <fullName evidence="1">Uncharacterized protein</fullName>
    </submittedName>
</protein>
<accession>A0A826IY27</accession>
<reference evidence="1 2" key="1">
    <citation type="submission" date="2019-03" db="EMBL/GenBank/DDBJ databases">
        <authorList>
            <consortium name="GenomeTrakr network: Whole genome sequencing for foodborne pathogen traceback"/>
        </authorList>
    </citation>
    <scope>NUCLEOTIDE SEQUENCE [LARGE SCALE GENOMIC DNA]</scope>
    <source>
        <strain evidence="1 2">PSU-1190</strain>
    </source>
</reference>
<name>A0A826IY27_ECOLX</name>
<organism evidence="1 2">
    <name type="scientific">Escherichia coli</name>
    <dbReference type="NCBI Taxonomy" id="562"/>
    <lineage>
        <taxon>Bacteria</taxon>
        <taxon>Pseudomonadati</taxon>
        <taxon>Pseudomonadota</taxon>
        <taxon>Gammaproteobacteria</taxon>
        <taxon>Enterobacterales</taxon>
        <taxon>Enterobacteriaceae</taxon>
        <taxon>Escherichia</taxon>
    </lineage>
</organism>
<dbReference type="Proteomes" id="UP000591371">
    <property type="component" value="Unassembled WGS sequence"/>
</dbReference>
<evidence type="ECO:0000313" key="1">
    <source>
        <dbReference type="EMBL" id="EFA4417041.1"/>
    </source>
</evidence>
<sequence length="81" mass="9308">MQTISSSKTVKLTTLLTTPFHEQYRTTTNKDQHALIVIIFRLSVMKPVIGIRPTSVKRFSFFAGIKNRWGWQSGRRQVTGI</sequence>
<gene>
    <name evidence="1" type="ORF">D3G36_03945</name>
</gene>
<dbReference type="EMBL" id="AASATZ010000003">
    <property type="protein sequence ID" value="EFA4417041.1"/>
    <property type="molecule type" value="Genomic_DNA"/>
</dbReference>
<evidence type="ECO:0000313" key="2">
    <source>
        <dbReference type="Proteomes" id="UP000591371"/>
    </source>
</evidence>
<comment type="caution">
    <text evidence="1">The sequence shown here is derived from an EMBL/GenBank/DDBJ whole genome shotgun (WGS) entry which is preliminary data.</text>
</comment>